<gene>
    <name evidence="2" type="ORF">RFI_32046</name>
</gene>
<dbReference type="OrthoDB" id="10049489at2759"/>
<dbReference type="SUPFAM" id="SSF53300">
    <property type="entry name" value="vWA-like"/>
    <property type="match status" value="1"/>
</dbReference>
<sequence>MDATGSMSHLLQKVKTTVGTMFSRIAQILEDKGASSNGFEMQFVVYRNYNAPEDMILQVSPWEVKPDNLRNFMEMIESDYGMGNEAIEVGLAYVNRESSKQPRQQIRGEQYYYENELQLLKQNHIIVHAYFVDDEAETNFKEIADATGGRCEKLDINSPKGSTQLTDLVAEEVLRNAGGDKGDELVKAYRAKFLTAHLVYAFFSIINVWAFFLVFVNIFQHIFGDIIRLKDVPKIDIINKKKQRYEFIKIRHKINELITMNELKAILNKCEDDWHDKVIDHVLLEDILRKEIRNMLKLIKVQNNETNKSTLIPNSTLQEGLK</sequence>
<dbReference type="AlphaFoldDB" id="X6LX98"/>
<evidence type="ECO:0008006" key="4">
    <source>
        <dbReference type="Google" id="ProtNLM"/>
    </source>
</evidence>
<reference evidence="2 3" key="1">
    <citation type="journal article" date="2013" name="Curr. Biol.">
        <title>The Genome of the Foraminiferan Reticulomyxa filosa.</title>
        <authorList>
            <person name="Glockner G."/>
            <person name="Hulsmann N."/>
            <person name="Schleicher M."/>
            <person name="Noegel A.A."/>
            <person name="Eichinger L."/>
            <person name="Gallinger C."/>
            <person name="Pawlowski J."/>
            <person name="Sierra R."/>
            <person name="Euteneuer U."/>
            <person name="Pillet L."/>
            <person name="Moustafa A."/>
            <person name="Platzer M."/>
            <person name="Groth M."/>
            <person name="Szafranski K."/>
            <person name="Schliwa M."/>
        </authorList>
    </citation>
    <scope>NUCLEOTIDE SEQUENCE [LARGE SCALE GENOMIC DNA]</scope>
</reference>
<proteinExistence type="predicted"/>
<keyword evidence="3" id="KW-1185">Reference proteome</keyword>
<organism evidence="2 3">
    <name type="scientific">Reticulomyxa filosa</name>
    <dbReference type="NCBI Taxonomy" id="46433"/>
    <lineage>
        <taxon>Eukaryota</taxon>
        <taxon>Sar</taxon>
        <taxon>Rhizaria</taxon>
        <taxon>Retaria</taxon>
        <taxon>Foraminifera</taxon>
        <taxon>Monothalamids</taxon>
        <taxon>Reticulomyxidae</taxon>
        <taxon>Reticulomyxa</taxon>
    </lineage>
</organism>
<name>X6LX98_RETFI</name>
<dbReference type="Proteomes" id="UP000023152">
    <property type="component" value="Unassembled WGS sequence"/>
</dbReference>
<evidence type="ECO:0000313" key="2">
    <source>
        <dbReference type="EMBL" id="ETO05350.1"/>
    </source>
</evidence>
<keyword evidence="1" id="KW-0472">Membrane</keyword>
<evidence type="ECO:0000256" key="1">
    <source>
        <dbReference type="SAM" id="Phobius"/>
    </source>
</evidence>
<dbReference type="EMBL" id="ASPP01028240">
    <property type="protein sequence ID" value="ETO05350.1"/>
    <property type="molecule type" value="Genomic_DNA"/>
</dbReference>
<dbReference type="InterPro" id="IPR036465">
    <property type="entry name" value="vWFA_dom_sf"/>
</dbReference>
<comment type="caution">
    <text evidence="2">The sequence shown here is derived from an EMBL/GenBank/DDBJ whole genome shotgun (WGS) entry which is preliminary data.</text>
</comment>
<protein>
    <recommendedName>
        <fullName evidence="4">VWFA domain-containing protein</fullName>
    </recommendedName>
</protein>
<evidence type="ECO:0000313" key="3">
    <source>
        <dbReference type="Proteomes" id="UP000023152"/>
    </source>
</evidence>
<keyword evidence="1" id="KW-0812">Transmembrane</keyword>
<accession>X6LX98</accession>
<feature type="transmembrane region" description="Helical" evidence="1">
    <location>
        <begin position="198"/>
        <end position="219"/>
    </location>
</feature>
<keyword evidence="1" id="KW-1133">Transmembrane helix</keyword>